<proteinExistence type="predicted"/>
<dbReference type="KEGG" id="pco:PHACADRAFT_108338"/>
<dbReference type="PANTHER" id="PTHR46579:SF1">
    <property type="entry name" value="F5_8 TYPE C DOMAIN-CONTAINING PROTEIN"/>
    <property type="match status" value="1"/>
</dbReference>
<dbReference type="HOGENOM" id="CLU_032165_0_0_1"/>
<name>K5VPV5_PHACS</name>
<evidence type="ECO:0008006" key="3">
    <source>
        <dbReference type="Google" id="ProtNLM"/>
    </source>
</evidence>
<dbReference type="PANTHER" id="PTHR46579">
    <property type="entry name" value="F5/8 TYPE C DOMAIN-CONTAINING PROTEIN-RELATED"/>
    <property type="match status" value="1"/>
</dbReference>
<gene>
    <name evidence="1" type="ORF">PHACADRAFT_108338</name>
</gene>
<evidence type="ECO:0000313" key="1">
    <source>
        <dbReference type="EMBL" id="EKM48750.1"/>
    </source>
</evidence>
<reference evidence="1 2" key="1">
    <citation type="journal article" date="2012" name="BMC Genomics">
        <title>Comparative genomics of the white-rot fungi, Phanerochaete carnosa and P. chrysosporium, to elucidate the genetic basis of the distinct wood types they colonize.</title>
        <authorList>
            <person name="Suzuki H."/>
            <person name="MacDonald J."/>
            <person name="Syed K."/>
            <person name="Salamov A."/>
            <person name="Hori C."/>
            <person name="Aerts A."/>
            <person name="Henrissat B."/>
            <person name="Wiebenga A."/>
            <person name="vanKuyk P.A."/>
            <person name="Barry K."/>
            <person name="Lindquist E."/>
            <person name="LaButti K."/>
            <person name="Lapidus A."/>
            <person name="Lucas S."/>
            <person name="Coutinho P."/>
            <person name="Gong Y."/>
            <person name="Samejima M."/>
            <person name="Mahadevan R."/>
            <person name="Abou-Zaid M."/>
            <person name="de Vries R.P."/>
            <person name="Igarashi K."/>
            <person name="Yadav J.S."/>
            <person name="Grigoriev I.V."/>
            <person name="Master E.R."/>
        </authorList>
    </citation>
    <scope>NUCLEOTIDE SEQUENCE [LARGE SCALE GENOMIC DNA]</scope>
    <source>
        <strain evidence="1 2">HHB-10118-sp</strain>
    </source>
</reference>
<organism evidence="1 2">
    <name type="scientific">Phanerochaete carnosa (strain HHB-10118-sp)</name>
    <name type="common">White-rot fungus</name>
    <name type="synonym">Peniophora carnosa</name>
    <dbReference type="NCBI Taxonomy" id="650164"/>
    <lineage>
        <taxon>Eukaryota</taxon>
        <taxon>Fungi</taxon>
        <taxon>Dikarya</taxon>
        <taxon>Basidiomycota</taxon>
        <taxon>Agaricomycotina</taxon>
        <taxon>Agaricomycetes</taxon>
        <taxon>Polyporales</taxon>
        <taxon>Phanerochaetaceae</taxon>
        <taxon>Phanerochaete</taxon>
    </lineage>
</organism>
<dbReference type="STRING" id="650164.K5VPV5"/>
<dbReference type="GeneID" id="18907508"/>
<dbReference type="Proteomes" id="UP000008370">
    <property type="component" value="Unassembled WGS sequence"/>
</dbReference>
<evidence type="ECO:0000313" key="2">
    <source>
        <dbReference type="Proteomes" id="UP000008370"/>
    </source>
</evidence>
<keyword evidence="2" id="KW-1185">Reference proteome</keyword>
<dbReference type="InParanoid" id="K5VPV5"/>
<accession>K5VPV5</accession>
<dbReference type="RefSeq" id="XP_007402697.1">
    <property type="nucleotide sequence ID" value="XM_007402635.1"/>
</dbReference>
<dbReference type="EMBL" id="JH930765">
    <property type="protein sequence ID" value="EKM48750.1"/>
    <property type="molecule type" value="Genomic_DNA"/>
</dbReference>
<sequence>MHVVFENVIQNLVELWTGDHKGLDEGSEEYELDENVWKAVGQATAAACNTIPSAYSARLGNIAEPAERNQYTADMWSFWMTYIGPSLLARKFKHRKYYDHFVELVRLLTLCMRFTLSAEDIDGIRVGFGDWVTKFEQYYYQYDLARLAVCVLTLHALLHFADSIEAVGPLWAYWAFPMERFCGVVQRHIKSRRFPFASIDTFIVGVARLSHLGVRFNIVQELALKKPPGAPVQGQHIIPAYCILLRPHKPRGITKDAALLRRIAVHLNTRYGVGMAIARKYAVPANIELYGKLRHVNGDTMSASDLAPVPEDRRDATWVRFDALVDRSARRQNAREELVLTTFYGELKNIIVLHLPATRELRLDTPTVHVLVDIHSCNANIDGPLDVRMFESMQSILVHDITTVQCLVGRIKLVTVGHPIWAVIDRSGYLGGAVYAGNEDG</sequence>
<dbReference type="OrthoDB" id="2404451at2759"/>
<dbReference type="AlphaFoldDB" id="K5VPV5"/>
<protein>
    <recommendedName>
        <fullName evidence="3">DUF4218 domain-containing protein</fullName>
    </recommendedName>
</protein>